<feature type="signal peptide" evidence="1">
    <location>
        <begin position="1"/>
        <end position="17"/>
    </location>
</feature>
<accession>A0A520N4V1</accession>
<dbReference type="EMBL" id="SHBJ01000012">
    <property type="protein sequence ID" value="RZO28522.1"/>
    <property type="molecule type" value="Genomic_DNA"/>
</dbReference>
<comment type="caution">
    <text evidence="2">The sequence shown here is derived from an EMBL/GenBank/DDBJ whole genome shotgun (WGS) entry which is preliminary data.</text>
</comment>
<protein>
    <submittedName>
        <fullName evidence="2">Uncharacterized protein</fullName>
    </submittedName>
</protein>
<dbReference type="Proteomes" id="UP000315283">
    <property type="component" value="Unassembled WGS sequence"/>
</dbReference>
<sequence>MKYILSLSLFLSFNIFADDHDSSESEWNVAEYYVSVFKDGKDMDDMMKWAAKWNDWANETDDFKDYRAAMLVPYYHSGEQPHDFVWVGLSPNPEAHFRGNDQWFNNGTKLLSELNKILESGNQTTYTWQRVVSQTPSGQASYAVYSDCKLGEGVSADDFYNAYKAYAEAAKELGDVAGRKMILPQSGVPSTWDYDFVQLVSTDTIADYGKNWTNFWSEATAESMPELKALTDLGGSCENERTYGIVPVRN</sequence>
<feature type="chain" id="PRO_5022136771" evidence="1">
    <location>
        <begin position="18"/>
        <end position="250"/>
    </location>
</feature>
<organism evidence="2 3">
    <name type="scientific">SAR86 cluster bacterium</name>
    <dbReference type="NCBI Taxonomy" id="2030880"/>
    <lineage>
        <taxon>Bacteria</taxon>
        <taxon>Pseudomonadati</taxon>
        <taxon>Pseudomonadota</taxon>
        <taxon>Gammaproteobacteria</taxon>
        <taxon>SAR86 cluster</taxon>
    </lineage>
</organism>
<name>A0A520N4V1_9GAMM</name>
<gene>
    <name evidence="2" type="ORF">EVA97_02545</name>
</gene>
<keyword evidence="1" id="KW-0732">Signal</keyword>
<dbReference type="AlphaFoldDB" id="A0A520N4V1"/>
<evidence type="ECO:0000256" key="1">
    <source>
        <dbReference type="SAM" id="SignalP"/>
    </source>
</evidence>
<evidence type="ECO:0000313" key="3">
    <source>
        <dbReference type="Proteomes" id="UP000315283"/>
    </source>
</evidence>
<proteinExistence type="predicted"/>
<evidence type="ECO:0000313" key="2">
    <source>
        <dbReference type="EMBL" id="RZO28522.1"/>
    </source>
</evidence>
<reference evidence="2 3" key="1">
    <citation type="submission" date="2019-02" db="EMBL/GenBank/DDBJ databases">
        <title>Prokaryotic population dynamics and viral predation in marine succession experiment using metagenomics: the confinement effect.</title>
        <authorList>
            <person name="Haro-Moreno J.M."/>
            <person name="Rodriguez-Valera F."/>
            <person name="Lopez-Perez M."/>
        </authorList>
    </citation>
    <scope>NUCLEOTIDE SEQUENCE [LARGE SCALE GENOMIC DNA]</scope>
    <source>
        <strain evidence="2">MED-G164</strain>
    </source>
</reference>